<evidence type="ECO:0000313" key="5">
    <source>
        <dbReference type="Proteomes" id="UP000283895"/>
    </source>
</evidence>
<dbReference type="PANTHER" id="PTHR37543:SF1">
    <property type="entry name" value="CCCH ZINC FINGER DNA BINDING PROTEIN (AFU_ORTHOLOGUE AFUA_5G12760)"/>
    <property type="match status" value="1"/>
</dbReference>
<proteinExistence type="predicted"/>
<dbReference type="AlphaFoldDB" id="A0A423VVU3"/>
<evidence type="ECO:0000256" key="1">
    <source>
        <dbReference type="PROSITE-ProRule" id="PRU00723"/>
    </source>
</evidence>
<evidence type="ECO:0000256" key="2">
    <source>
        <dbReference type="SAM" id="MobiDB-lite"/>
    </source>
</evidence>
<comment type="caution">
    <text evidence="4">The sequence shown here is derived from an EMBL/GenBank/DDBJ whole genome shotgun (WGS) entry which is preliminary data.</text>
</comment>
<dbReference type="OrthoDB" id="2270193at2759"/>
<feature type="compositionally biased region" description="Low complexity" evidence="2">
    <location>
        <begin position="298"/>
        <end position="308"/>
    </location>
</feature>
<keyword evidence="1" id="KW-0479">Metal-binding</keyword>
<name>A0A423VVU3_9PEZI</name>
<feature type="region of interest" description="Disordered" evidence="2">
    <location>
        <begin position="298"/>
        <end position="324"/>
    </location>
</feature>
<gene>
    <name evidence="4" type="ORF">VMCG_08541</name>
</gene>
<keyword evidence="1" id="KW-0863">Zinc-finger</keyword>
<keyword evidence="1" id="KW-0862">Zinc</keyword>
<dbReference type="EMBL" id="LKEA01000037">
    <property type="protein sequence ID" value="ROV95215.1"/>
    <property type="molecule type" value="Genomic_DNA"/>
</dbReference>
<dbReference type="Pfam" id="PF25540">
    <property type="entry name" value="DUF7923"/>
    <property type="match status" value="1"/>
</dbReference>
<dbReference type="PANTHER" id="PTHR37543">
    <property type="entry name" value="CCCH ZINC FINGER DNA BINDING PROTEIN (AFU_ORTHOLOGUE AFUA_5G12760)"/>
    <property type="match status" value="1"/>
</dbReference>
<reference evidence="4 5" key="1">
    <citation type="submission" date="2015-09" db="EMBL/GenBank/DDBJ databases">
        <title>Host preference determinants of Valsa canker pathogens revealed by comparative genomics.</title>
        <authorList>
            <person name="Yin Z."/>
            <person name="Huang L."/>
        </authorList>
    </citation>
    <scope>NUCLEOTIDE SEQUENCE [LARGE SCALE GENOMIC DNA]</scope>
    <source>
        <strain evidence="4 5">03-1</strain>
    </source>
</reference>
<evidence type="ECO:0000313" key="4">
    <source>
        <dbReference type="EMBL" id="ROV95215.1"/>
    </source>
</evidence>
<dbReference type="PROSITE" id="PS50103">
    <property type="entry name" value="ZF_C3H1"/>
    <property type="match status" value="1"/>
</dbReference>
<dbReference type="Proteomes" id="UP000283895">
    <property type="component" value="Unassembled WGS sequence"/>
</dbReference>
<sequence length="502" mass="56202">MANITPEAFKACYIQFQRADKDRDVMITQLINSYEDLQLQFDRVVDQLESEKENRMVWQMQARESRKELSQSKLANESHPFVVVIIDGDGAKFRDEYFRAGDDGGGQAAQQLRTQIKLHLHQVYPDTSTDNWNLMVFFYANMDGLAKTLASRRILGSRTDLQKFASGFGRANSLFSFVDVGYGKDKADHKCQAMLKQMLRLPACRHIFFGPCCDNGYLNLLEEYKHDSTINNKITLFETEPAEPGFVDLGFNIVNFPSVFRSEPLNTFRGYDIGIQPFPPAPLPYSKSADDLSDITATSSSAGATTHSPKPSNNTAPTTSNGVAPTASSWAVTAKLSNGPVIDIYTKKAPAAKPKRYALFNSSNQRVDERLPQADATAVKSLENKARSQGTNFCNFYHLVGSCDKGESCEYQHEVKPKLTPSERVALWHKSRGIVCSEGLWCEDPYCLSGHHCKNIYNNGVCTWGSKCFFRETHDADAIPTLKVFEDGSREDLTLQRTPNGR</sequence>
<dbReference type="InterPro" id="IPR057654">
    <property type="entry name" value="Znf-CCCH_tandem"/>
</dbReference>
<dbReference type="InterPro" id="IPR000571">
    <property type="entry name" value="Znf_CCCH"/>
</dbReference>
<dbReference type="SMART" id="SM00356">
    <property type="entry name" value="ZnF_C3H1"/>
    <property type="match status" value="1"/>
</dbReference>
<dbReference type="Pfam" id="PF25542">
    <property type="entry name" value="zf-CCCH_12"/>
    <property type="match status" value="1"/>
</dbReference>
<feature type="compositionally biased region" description="Polar residues" evidence="2">
    <location>
        <begin position="309"/>
        <end position="324"/>
    </location>
</feature>
<protein>
    <recommendedName>
        <fullName evidence="3">C3H1-type domain-containing protein</fullName>
    </recommendedName>
</protein>
<keyword evidence="5" id="KW-1185">Reference proteome</keyword>
<dbReference type="GO" id="GO:0008270">
    <property type="term" value="F:zinc ion binding"/>
    <property type="evidence" value="ECO:0007669"/>
    <property type="project" value="UniProtKB-KW"/>
</dbReference>
<feature type="domain" description="C3H1-type" evidence="3">
    <location>
        <begin position="388"/>
        <end position="416"/>
    </location>
</feature>
<feature type="zinc finger region" description="C3H1-type" evidence="1">
    <location>
        <begin position="388"/>
        <end position="416"/>
    </location>
</feature>
<dbReference type="Gene3D" id="4.10.1000.10">
    <property type="entry name" value="Zinc finger, CCCH-type"/>
    <property type="match status" value="1"/>
</dbReference>
<dbReference type="InterPro" id="IPR057683">
    <property type="entry name" value="DUF7923"/>
</dbReference>
<evidence type="ECO:0000259" key="3">
    <source>
        <dbReference type="PROSITE" id="PS50103"/>
    </source>
</evidence>
<dbReference type="Pfam" id="PF25543">
    <property type="entry name" value="zf-CCCH_tandem"/>
    <property type="match status" value="1"/>
</dbReference>
<organism evidence="4 5">
    <name type="scientific">Cytospora schulzeri</name>
    <dbReference type="NCBI Taxonomy" id="448051"/>
    <lineage>
        <taxon>Eukaryota</taxon>
        <taxon>Fungi</taxon>
        <taxon>Dikarya</taxon>
        <taxon>Ascomycota</taxon>
        <taxon>Pezizomycotina</taxon>
        <taxon>Sordariomycetes</taxon>
        <taxon>Sordariomycetidae</taxon>
        <taxon>Diaporthales</taxon>
        <taxon>Cytosporaceae</taxon>
        <taxon>Cytospora</taxon>
    </lineage>
</organism>
<dbReference type="STRING" id="356882.A0A423VVU3"/>
<accession>A0A423VVU3</accession>